<feature type="domain" description="DUF4168" evidence="2">
    <location>
        <begin position="45"/>
        <end position="121"/>
    </location>
</feature>
<dbReference type="InterPro" id="IPR038183">
    <property type="entry name" value="RICH_sf"/>
</dbReference>
<evidence type="ECO:0000259" key="2">
    <source>
        <dbReference type="Pfam" id="PF13767"/>
    </source>
</evidence>
<protein>
    <submittedName>
        <fullName evidence="3">Uncharacterized protein DUF4168</fullName>
    </submittedName>
</protein>
<feature type="signal peptide" evidence="1">
    <location>
        <begin position="1"/>
        <end position="26"/>
    </location>
</feature>
<keyword evidence="4" id="KW-1185">Reference proteome</keyword>
<gene>
    <name evidence="3" type="ORF">EDC38_2096</name>
</gene>
<dbReference type="OrthoDB" id="5706581at2"/>
<dbReference type="AlphaFoldDB" id="A0A3N1NRK5"/>
<dbReference type="Gene3D" id="1.20.81.20">
    <property type="match status" value="1"/>
</dbReference>
<evidence type="ECO:0000256" key="1">
    <source>
        <dbReference type="SAM" id="SignalP"/>
    </source>
</evidence>
<proteinExistence type="predicted"/>
<evidence type="ECO:0000313" key="4">
    <source>
        <dbReference type="Proteomes" id="UP000273643"/>
    </source>
</evidence>
<accession>A0A3N1NRK5</accession>
<sequence length="133" mass="14410">MRTIKHPVLALLASVGLLFGAATVSAQGEAQAPQAQPQAQAMDVSENQVESFVDAYMAVQGINQEYTQKLQAVEDPEKATELQQEAQTKMQEAVSDSGLSISEYQQIANQAGQSEELRSQIEAELTARIEQDS</sequence>
<dbReference type="EMBL" id="RJUK01000001">
    <property type="protein sequence ID" value="ROQ21472.1"/>
    <property type="molecule type" value="Genomic_DNA"/>
</dbReference>
<dbReference type="RefSeq" id="WP_123638459.1">
    <property type="nucleotide sequence ID" value="NZ_JBHYFO010000005.1"/>
</dbReference>
<dbReference type="InterPro" id="IPR025433">
    <property type="entry name" value="DUF4168"/>
</dbReference>
<evidence type="ECO:0000313" key="3">
    <source>
        <dbReference type="EMBL" id="ROQ21472.1"/>
    </source>
</evidence>
<dbReference type="Proteomes" id="UP000273643">
    <property type="component" value="Unassembled WGS sequence"/>
</dbReference>
<feature type="chain" id="PRO_5018110595" evidence="1">
    <location>
        <begin position="27"/>
        <end position="133"/>
    </location>
</feature>
<name>A0A3N1NRK5_9GAMM</name>
<reference evidence="3 4" key="1">
    <citation type="submission" date="2018-11" db="EMBL/GenBank/DDBJ databases">
        <title>Genomic Encyclopedia of Type Strains, Phase IV (KMG-IV): sequencing the most valuable type-strain genomes for metagenomic binning, comparative biology and taxonomic classification.</title>
        <authorList>
            <person name="Goeker M."/>
        </authorList>
    </citation>
    <scope>NUCLEOTIDE SEQUENCE [LARGE SCALE GENOMIC DNA]</scope>
    <source>
        <strain evidence="3 4">DSM 16974</strain>
    </source>
</reference>
<dbReference type="Pfam" id="PF13767">
    <property type="entry name" value="DUF4168"/>
    <property type="match status" value="1"/>
</dbReference>
<keyword evidence="1" id="KW-0732">Signal</keyword>
<organism evidence="3 4">
    <name type="scientific">Marinimicrobium koreense</name>
    <dbReference type="NCBI Taxonomy" id="306545"/>
    <lineage>
        <taxon>Bacteria</taxon>
        <taxon>Pseudomonadati</taxon>
        <taxon>Pseudomonadota</taxon>
        <taxon>Gammaproteobacteria</taxon>
        <taxon>Cellvibrionales</taxon>
        <taxon>Cellvibrionaceae</taxon>
        <taxon>Marinimicrobium</taxon>
    </lineage>
</organism>
<comment type="caution">
    <text evidence="3">The sequence shown here is derived from an EMBL/GenBank/DDBJ whole genome shotgun (WGS) entry which is preliminary data.</text>
</comment>